<dbReference type="Proteomes" id="UP001628091">
    <property type="component" value="Unassembled WGS sequence"/>
</dbReference>
<keyword evidence="1" id="KW-0472">Membrane</keyword>
<comment type="caution">
    <text evidence="2">The sequence shown here is derived from an EMBL/GenBank/DDBJ whole genome shotgun (WGS) entry which is preliminary data.</text>
</comment>
<proteinExistence type="predicted"/>
<sequence>MTRALPPKLWISLAVASGLAVVILANVHLVYIAVQSQPDCIGHQKLKSLEPGAYRAAKSSCNP</sequence>
<evidence type="ECO:0000313" key="3">
    <source>
        <dbReference type="Proteomes" id="UP001628091"/>
    </source>
</evidence>
<keyword evidence="1" id="KW-0812">Transmembrane</keyword>
<organism evidence="2 3">
    <name type="scientific">Phyllobacterium phragmitis</name>
    <dbReference type="NCBI Taxonomy" id="2670329"/>
    <lineage>
        <taxon>Bacteria</taxon>
        <taxon>Pseudomonadati</taxon>
        <taxon>Pseudomonadota</taxon>
        <taxon>Alphaproteobacteria</taxon>
        <taxon>Hyphomicrobiales</taxon>
        <taxon>Phyllobacteriaceae</taxon>
        <taxon>Phyllobacterium</taxon>
    </lineage>
</organism>
<evidence type="ECO:0000256" key="1">
    <source>
        <dbReference type="SAM" id="Phobius"/>
    </source>
</evidence>
<accession>A0ABQ0H4J0</accession>
<evidence type="ECO:0000313" key="2">
    <source>
        <dbReference type="EMBL" id="GAB1583822.1"/>
    </source>
</evidence>
<keyword evidence="1" id="KW-1133">Transmembrane helix</keyword>
<reference evidence="2 3" key="1">
    <citation type="submission" date="2024-10" db="EMBL/GenBank/DDBJ databases">
        <title>Isolation, draft genome sequencing and identification of Phyllobacterium sp. NSA23, isolated from leaf soil.</title>
        <authorList>
            <person name="Akita H."/>
        </authorList>
    </citation>
    <scope>NUCLEOTIDE SEQUENCE [LARGE SCALE GENOMIC DNA]</scope>
    <source>
        <strain evidence="2 3">NSA23</strain>
    </source>
</reference>
<dbReference type="EMBL" id="BAAFZP010000002">
    <property type="protein sequence ID" value="GAB1583822.1"/>
    <property type="molecule type" value="Genomic_DNA"/>
</dbReference>
<name>A0ABQ0H4J0_9HYPH</name>
<protein>
    <submittedName>
        <fullName evidence="2">Uncharacterized protein</fullName>
    </submittedName>
</protein>
<gene>
    <name evidence="2" type="ORF">PPNSA23_37650</name>
</gene>
<keyword evidence="3" id="KW-1185">Reference proteome</keyword>
<feature type="transmembrane region" description="Helical" evidence="1">
    <location>
        <begin position="9"/>
        <end position="34"/>
    </location>
</feature>